<accession>A0A1B1N454</accession>
<proteinExistence type="predicted"/>
<keyword evidence="1" id="KW-0812">Transmembrane</keyword>
<evidence type="ECO:0000313" key="2">
    <source>
        <dbReference type="EMBL" id="ANS76199.1"/>
    </source>
</evidence>
<feature type="transmembrane region" description="Helical" evidence="1">
    <location>
        <begin position="20"/>
        <end position="43"/>
    </location>
</feature>
<dbReference type="STRING" id="1462996.AWM70_17755"/>
<reference evidence="2 3" key="1">
    <citation type="submission" date="2016-01" db="EMBL/GenBank/DDBJ databases">
        <title>Complete Genome Sequence of Paenibacillus yonginensis DCY84, a novel Plant Growth-Promoting Bacteria with Elicitation of Induced Systemic Resistance.</title>
        <authorList>
            <person name="Kim Y.J."/>
            <person name="Yang D.C."/>
            <person name="Sukweenadhi J."/>
        </authorList>
    </citation>
    <scope>NUCLEOTIDE SEQUENCE [LARGE SCALE GENOMIC DNA]</scope>
    <source>
        <strain evidence="2 3">DCY84</strain>
    </source>
</reference>
<dbReference type="Proteomes" id="UP000092573">
    <property type="component" value="Chromosome"/>
</dbReference>
<gene>
    <name evidence="2" type="ORF">AWM70_17755</name>
</gene>
<organism evidence="2 3">
    <name type="scientific">Paenibacillus yonginensis</name>
    <dbReference type="NCBI Taxonomy" id="1462996"/>
    <lineage>
        <taxon>Bacteria</taxon>
        <taxon>Bacillati</taxon>
        <taxon>Bacillota</taxon>
        <taxon>Bacilli</taxon>
        <taxon>Bacillales</taxon>
        <taxon>Paenibacillaceae</taxon>
        <taxon>Paenibacillus</taxon>
    </lineage>
</organism>
<keyword evidence="1" id="KW-0472">Membrane</keyword>
<evidence type="ECO:0000256" key="1">
    <source>
        <dbReference type="SAM" id="Phobius"/>
    </source>
</evidence>
<dbReference type="EMBL" id="CP014167">
    <property type="protein sequence ID" value="ANS76199.1"/>
    <property type="molecule type" value="Genomic_DNA"/>
</dbReference>
<keyword evidence="3" id="KW-1185">Reference proteome</keyword>
<protein>
    <submittedName>
        <fullName evidence="2">Uncharacterized protein</fullName>
    </submittedName>
</protein>
<dbReference type="RefSeq" id="WP_068698615.1">
    <property type="nucleotide sequence ID" value="NZ_CP014167.1"/>
</dbReference>
<name>A0A1B1N454_9BACL</name>
<dbReference type="AlphaFoldDB" id="A0A1B1N454"/>
<evidence type="ECO:0000313" key="3">
    <source>
        <dbReference type="Proteomes" id="UP000092573"/>
    </source>
</evidence>
<sequence>MEEELGVSEEVHRASGRTPGLYSAEMPVGSALILPGLIAVSLFSPLKIKEAFSAYAYEILLRALKGNGGGF</sequence>
<keyword evidence="1" id="KW-1133">Transmembrane helix</keyword>
<dbReference type="KEGG" id="pyg:AWM70_17755"/>